<dbReference type="InterPro" id="IPR036259">
    <property type="entry name" value="MFS_trans_sf"/>
</dbReference>
<dbReference type="GO" id="GO:0022857">
    <property type="term" value="F:transmembrane transporter activity"/>
    <property type="evidence" value="ECO:0007669"/>
    <property type="project" value="InterPro"/>
</dbReference>
<evidence type="ECO:0000256" key="6">
    <source>
        <dbReference type="ARBA" id="ARBA00023136"/>
    </source>
</evidence>
<evidence type="ECO:0000256" key="5">
    <source>
        <dbReference type="ARBA" id="ARBA00022989"/>
    </source>
</evidence>
<feature type="transmembrane region" description="Helical" evidence="7">
    <location>
        <begin position="246"/>
        <end position="264"/>
    </location>
</feature>
<evidence type="ECO:0000313" key="9">
    <source>
        <dbReference type="Proteomes" id="UP000251923"/>
    </source>
</evidence>
<feature type="transmembrane region" description="Helical" evidence="7">
    <location>
        <begin position="16"/>
        <end position="35"/>
    </location>
</feature>
<evidence type="ECO:0000256" key="1">
    <source>
        <dbReference type="ARBA" id="ARBA00004651"/>
    </source>
</evidence>
<comment type="caution">
    <text evidence="8">The sequence shown here is derived from an EMBL/GenBank/DDBJ whole genome shotgun (WGS) entry which is preliminary data.</text>
</comment>
<accession>A0A329NU43</accession>
<keyword evidence="2" id="KW-0813">Transport</keyword>
<dbReference type="EMBL" id="QMHM01000051">
    <property type="protein sequence ID" value="RAV76571.1"/>
    <property type="molecule type" value="Genomic_DNA"/>
</dbReference>
<name>A0A329NU43_9LACT</name>
<dbReference type="InterPro" id="IPR050171">
    <property type="entry name" value="MFS_Transporters"/>
</dbReference>
<comment type="subcellular location">
    <subcellularLocation>
        <location evidence="1">Cell membrane</location>
        <topology evidence="1">Multi-pass membrane protein</topology>
    </subcellularLocation>
</comment>
<keyword evidence="6 7" id="KW-0472">Membrane</keyword>
<dbReference type="GO" id="GO:0005886">
    <property type="term" value="C:plasma membrane"/>
    <property type="evidence" value="ECO:0007669"/>
    <property type="project" value="UniProtKB-SubCell"/>
</dbReference>
<dbReference type="PANTHER" id="PTHR23517:SF15">
    <property type="entry name" value="PROTON-DEPENDENT OLIGOPEPTIDE FAMILY TRANSPORT PROTEIN"/>
    <property type="match status" value="1"/>
</dbReference>
<feature type="transmembrane region" description="Helical" evidence="7">
    <location>
        <begin position="147"/>
        <end position="167"/>
    </location>
</feature>
<feature type="transmembrane region" description="Helical" evidence="7">
    <location>
        <begin position="213"/>
        <end position="234"/>
    </location>
</feature>
<feature type="transmembrane region" description="Helical" evidence="7">
    <location>
        <begin position="64"/>
        <end position="82"/>
    </location>
</feature>
<feature type="transmembrane region" description="Helical" evidence="7">
    <location>
        <begin position="114"/>
        <end position="135"/>
    </location>
</feature>
<dbReference type="AlphaFoldDB" id="A0A329NU43"/>
<evidence type="ECO:0000256" key="4">
    <source>
        <dbReference type="ARBA" id="ARBA00022692"/>
    </source>
</evidence>
<feature type="transmembrane region" description="Helical" evidence="7">
    <location>
        <begin position="179"/>
        <end position="201"/>
    </location>
</feature>
<organism evidence="8 9">
    <name type="scientific">Aerococcus urinae</name>
    <dbReference type="NCBI Taxonomy" id="1376"/>
    <lineage>
        <taxon>Bacteria</taxon>
        <taxon>Bacillati</taxon>
        <taxon>Bacillota</taxon>
        <taxon>Bacilli</taxon>
        <taxon>Lactobacillales</taxon>
        <taxon>Aerococcaceae</taxon>
        <taxon>Aerococcus</taxon>
    </lineage>
</organism>
<proteinExistence type="predicted"/>
<gene>
    <name evidence="8" type="ORF">DBT54_09740</name>
</gene>
<protein>
    <submittedName>
        <fullName evidence="8">MFS transporter</fullName>
    </submittedName>
</protein>
<evidence type="ECO:0000256" key="3">
    <source>
        <dbReference type="ARBA" id="ARBA00022475"/>
    </source>
</evidence>
<dbReference type="Pfam" id="PF00854">
    <property type="entry name" value="PTR2"/>
    <property type="match status" value="2"/>
</dbReference>
<keyword evidence="5 7" id="KW-1133">Transmembrane helix</keyword>
<dbReference type="SUPFAM" id="SSF103473">
    <property type="entry name" value="MFS general substrate transporter"/>
    <property type="match status" value="1"/>
</dbReference>
<feature type="non-terminal residue" evidence="8">
    <location>
        <position position="1"/>
    </location>
</feature>
<dbReference type="InterPro" id="IPR000109">
    <property type="entry name" value="POT_fam"/>
</dbReference>
<keyword evidence="4 7" id="KW-0812">Transmembrane</keyword>
<evidence type="ECO:0000256" key="2">
    <source>
        <dbReference type="ARBA" id="ARBA00022448"/>
    </source>
</evidence>
<dbReference type="PANTHER" id="PTHR23517">
    <property type="entry name" value="RESISTANCE PROTEIN MDTM, PUTATIVE-RELATED-RELATED"/>
    <property type="match status" value="1"/>
</dbReference>
<dbReference type="Proteomes" id="UP000251923">
    <property type="component" value="Unassembled WGS sequence"/>
</dbReference>
<reference evidence="8 9" key="1">
    <citation type="submission" date="2018-04" db="EMBL/GenBank/DDBJ databases">
        <title>Aerococcus urinae genomes.</title>
        <authorList>
            <person name="Hilt E."/>
            <person name="Gilbert N.M."/>
            <person name="Thomas-White K."/>
            <person name="Putonti C."/>
            <person name="Lewis A.L."/>
            <person name="Visck K.L."/>
            <person name="Wolfe A.J."/>
        </authorList>
    </citation>
    <scope>NUCLEOTIDE SEQUENCE [LARGE SCALE GENOMIC DNA]</scope>
    <source>
        <strain evidence="8 9">UMB7480</strain>
    </source>
</reference>
<keyword evidence="3" id="KW-1003">Cell membrane</keyword>
<evidence type="ECO:0000313" key="8">
    <source>
        <dbReference type="EMBL" id="RAV76571.1"/>
    </source>
</evidence>
<sequence>APLICGTLGEEVGWHYGFAAAGVGMLIGLCIYLYASRHLPPDELTKARAAPAEKQNLTSEEWRSIGALLVLCVLVTFFWATYEQQGNTVTLWASDYTNRSFDIFGWRGEIPATMFLALNPFMIFAFTPFIVALWMRQARRGSEPSTLTKMALGCFGVALANLVMVAAAYEAGADGKASWLWLFLYFAIVTTGELYISPIGLSLVSKIAPVRMLSLIMGVWLATSFTGNFIAGWLGSFWSGMDKAHFFLMIAAIAAAAGAGIQAFNRPLTPMLRE</sequence>
<evidence type="ECO:0000256" key="7">
    <source>
        <dbReference type="SAM" id="Phobius"/>
    </source>
</evidence>
<dbReference type="Gene3D" id="1.20.1250.20">
    <property type="entry name" value="MFS general substrate transporter like domains"/>
    <property type="match status" value="2"/>
</dbReference>